<evidence type="ECO:0000313" key="3">
    <source>
        <dbReference type="EMBL" id="EKT63838.1"/>
    </source>
</evidence>
<dbReference type="Proteomes" id="UP000009336">
    <property type="component" value="Unassembled WGS sequence"/>
</dbReference>
<dbReference type="PATRIC" id="fig|1141662.3.peg.649"/>
<feature type="transmembrane region" description="Helical" evidence="1">
    <location>
        <begin position="62"/>
        <end position="81"/>
    </location>
</feature>
<dbReference type="OrthoDB" id="6466963at2"/>
<dbReference type="Pfam" id="PF14317">
    <property type="entry name" value="YcxB"/>
    <property type="match status" value="1"/>
</dbReference>
<name>K8WTD9_9GAMM</name>
<keyword evidence="4" id="KW-1185">Reference proteome</keyword>
<reference evidence="3 4" key="1">
    <citation type="journal article" date="2012" name="BMC Genomics">
        <title>Comparative genomics of bacteria in the genus Providencia isolated from wild Drosophila melanogaster.</title>
        <authorList>
            <person name="Galac M.R."/>
            <person name="Lazzaro B.P."/>
        </authorList>
    </citation>
    <scope>NUCLEOTIDE SEQUENCE [LARGE SCALE GENOMIC DNA]</scope>
    <source>
        <strain evidence="3 4">DSM 19968</strain>
    </source>
</reference>
<proteinExistence type="predicted"/>
<gene>
    <name evidence="3" type="ORF">OOA_03214</name>
</gene>
<dbReference type="RefSeq" id="WP_008910685.1">
    <property type="nucleotide sequence ID" value="NZ_KB233222.1"/>
</dbReference>
<evidence type="ECO:0000259" key="2">
    <source>
        <dbReference type="Pfam" id="PF14317"/>
    </source>
</evidence>
<sequence>MIEPVSVTLDRKEYIRFNNYCYKNNYFCENKFWNTQLIVMVAVFVIAFVIAFNLLNITLSQIIVAFIIALFLFLLIAARILQTFSRAIPDEGSYLLCEKEYHFDESGLHETSQYGVSLIKWESFKHIKTDGDLLYLFLDRVYAIIIPARCFASTEDSQYFVEMLKEKSINRVE</sequence>
<protein>
    <recommendedName>
        <fullName evidence="2">YcxB-like C-terminal domain-containing protein</fullName>
    </recommendedName>
</protein>
<evidence type="ECO:0000313" key="4">
    <source>
        <dbReference type="Proteomes" id="UP000009336"/>
    </source>
</evidence>
<comment type="caution">
    <text evidence="3">The sequence shown here is derived from an EMBL/GenBank/DDBJ whole genome shotgun (WGS) entry which is preliminary data.</text>
</comment>
<organism evidence="3 4">
    <name type="scientific">Providencia burhodogranariea DSM 19968</name>
    <dbReference type="NCBI Taxonomy" id="1141662"/>
    <lineage>
        <taxon>Bacteria</taxon>
        <taxon>Pseudomonadati</taxon>
        <taxon>Pseudomonadota</taxon>
        <taxon>Gammaproteobacteria</taxon>
        <taxon>Enterobacterales</taxon>
        <taxon>Morganellaceae</taxon>
        <taxon>Providencia</taxon>
    </lineage>
</organism>
<dbReference type="InterPro" id="IPR025588">
    <property type="entry name" value="YcxB-like_C"/>
</dbReference>
<keyword evidence="1" id="KW-0812">Transmembrane</keyword>
<dbReference type="eggNOG" id="ENOG503332D">
    <property type="taxonomic scope" value="Bacteria"/>
</dbReference>
<feature type="transmembrane region" description="Helical" evidence="1">
    <location>
        <begin position="37"/>
        <end position="55"/>
    </location>
</feature>
<feature type="domain" description="YcxB-like C-terminal" evidence="2">
    <location>
        <begin position="103"/>
        <end position="164"/>
    </location>
</feature>
<evidence type="ECO:0000256" key="1">
    <source>
        <dbReference type="SAM" id="Phobius"/>
    </source>
</evidence>
<dbReference type="EMBL" id="AKKL01000012">
    <property type="protein sequence ID" value="EKT63838.1"/>
    <property type="molecule type" value="Genomic_DNA"/>
</dbReference>
<dbReference type="AlphaFoldDB" id="K8WTD9"/>
<keyword evidence="1" id="KW-1133">Transmembrane helix</keyword>
<dbReference type="HOGENOM" id="CLU_1546261_0_0_6"/>
<accession>K8WTD9</accession>
<keyword evidence="1" id="KW-0472">Membrane</keyword>